<dbReference type="PRINTS" id="PR00111">
    <property type="entry name" value="ABHYDROLASE"/>
</dbReference>
<dbReference type="GO" id="GO:0016787">
    <property type="term" value="F:hydrolase activity"/>
    <property type="evidence" value="ECO:0007669"/>
    <property type="project" value="UniProtKB-KW"/>
</dbReference>
<proteinExistence type="predicted"/>
<dbReference type="RefSeq" id="WP_169157052.1">
    <property type="nucleotide sequence ID" value="NZ_CAWPJE010000191.1"/>
</dbReference>
<protein>
    <submittedName>
        <fullName evidence="2">Alpha/beta hydrolase</fullName>
    </submittedName>
</protein>
<dbReference type="PANTHER" id="PTHR46438:SF2">
    <property type="entry name" value="ALPHA_BETA-HYDROLASES SUPERFAMILY PROTEIN"/>
    <property type="match status" value="1"/>
</dbReference>
<dbReference type="Pfam" id="PF12697">
    <property type="entry name" value="Abhydrolase_6"/>
    <property type="match status" value="1"/>
</dbReference>
<comment type="caution">
    <text evidence="2">The sequence shown here is derived from an EMBL/GenBank/DDBJ whole genome shotgun (WGS) entry which is preliminary data.</text>
</comment>
<sequence>MDTIVHWQQRVGNQRDWVWRGWQTRYTYIRPAQNNRKTTPLILLHGFGASIGHWRQNLEVLGEHHTVYALDMLGWGASEKAPVNYSVHLWAEQIYDFWKAFICQPVVLVGNSLGSLVCLAVAAAHPEMVEGIVMMSLPDPSLEQEAIPPILRPIVMGIKNLVASPLLLKPLFQVLRRPNIVRRWASIAYANPEAITDELVEILVGPSQDRGSARAFTALLKATIGINFSPRVKTVLPTLQIPMLLIWGQKDRFIPPALATQFANFNEKLELLNLEDVGHCPHDERPELVNQAILDWIDKYSNPKS</sequence>
<accession>A0ABX1PEL3</accession>
<name>A0ABX1PEL3_9CYAN</name>
<dbReference type="EMBL" id="QMEB01000196">
    <property type="protein sequence ID" value="NMG21827.1"/>
    <property type="molecule type" value="Genomic_DNA"/>
</dbReference>
<evidence type="ECO:0000313" key="3">
    <source>
        <dbReference type="Proteomes" id="UP000718564"/>
    </source>
</evidence>
<dbReference type="Proteomes" id="UP000718564">
    <property type="component" value="Unassembled WGS sequence"/>
</dbReference>
<feature type="domain" description="AB hydrolase-1" evidence="1">
    <location>
        <begin position="41"/>
        <end position="292"/>
    </location>
</feature>
<evidence type="ECO:0000259" key="1">
    <source>
        <dbReference type="Pfam" id="PF12697"/>
    </source>
</evidence>
<dbReference type="SUPFAM" id="SSF53474">
    <property type="entry name" value="alpha/beta-Hydrolases"/>
    <property type="match status" value="1"/>
</dbReference>
<dbReference type="PANTHER" id="PTHR46438">
    <property type="entry name" value="ALPHA/BETA-HYDROLASES SUPERFAMILY PROTEIN"/>
    <property type="match status" value="1"/>
</dbReference>
<dbReference type="InterPro" id="IPR029058">
    <property type="entry name" value="AB_hydrolase_fold"/>
</dbReference>
<dbReference type="PRINTS" id="PR00412">
    <property type="entry name" value="EPOXHYDRLASE"/>
</dbReference>
<organism evidence="2 3">
    <name type="scientific">Brasilonema bromeliae SPC951</name>
    <dbReference type="NCBI Taxonomy" id="385972"/>
    <lineage>
        <taxon>Bacteria</taxon>
        <taxon>Bacillati</taxon>
        <taxon>Cyanobacteriota</taxon>
        <taxon>Cyanophyceae</taxon>
        <taxon>Nostocales</taxon>
        <taxon>Scytonemataceae</taxon>
        <taxon>Brasilonema</taxon>
        <taxon>Bromeliae group (in: Brasilonema)</taxon>
    </lineage>
</organism>
<dbReference type="InterPro" id="IPR000639">
    <property type="entry name" value="Epox_hydrolase-like"/>
</dbReference>
<evidence type="ECO:0000313" key="2">
    <source>
        <dbReference type="EMBL" id="NMG21827.1"/>
    </source>
</evidence>
<dbReference type="Gene3D" id="3.40.50.1820">
    <property type="entry name" value="alpha/beta hydrolase"/>
    <property type="match status" value="1"/>
</dbReference>
<gene>
    <name evidence="2" type="ORF">DP116_21200</name>
</gene>
<keyword evidence="2" id="KW-0378">Hydrolase</keyword>
<keyword evidence="3" id="KW-1185">Reference proteome</keyword>
<reference evidence="2 3" key="1">
    <citation type="submission" date="2018-06" db="EMBL/GenBank/DDBJ databases">
        <title>Comparative genomics of Brasilonema spp. strains.</title>
        <authorList>
            <person name="Alvarenga D.O."/>
            <person name="Fiore M.F."/>
            <person name="Varani A.M."/>
        </authorList>
    </citation>
    <scope>NUCLEOTIDE SEQUENCE [LARGE SCALE GENOMIC DNA]</scope>
    <source>
        <strain evidence="2 3">SPC951</strain>
    </source>
</reference>
<dbReference type="InterPro" id="IPR000073">
    <property type="entry name" value="AB_hydrolase_1"/>
</dbReference>